<gene>
    <name evidence="1" type="ORF">TBRA_LOCUS9882</name>
</gene>
<dbReference type="AlphaFoldDB" id="A0A6H5ILP6"/>
<dbReference type="Proteomes" id="UP000479190">
    <property type="component" value="Unassembled WGS sequence"/>
</dbReference>
<reference evidence="1 2" key="1">
    <citation type="submission" date="2020-02" db="EMBL/GenBank/DDBJ databases">
        <authorList>
            <person name="Ferguson B K."/>
        </authorList>
    </citation>
    <scope>NUCLEOTIDE SEQUENCE [LARGE SCALE GENOMIC DNA]</scope>
</reference>
<protein>
    <submittedName>
        <fullName evidence="1">Uncharacterized protein</fullName>
    </submittedName>
</protein>
<keyword evidence="2" id="KW-1185">Reference proteome</keyword>
<proteinExistence type="predicted"/>
<evidence type="ECO:0000313" key="1">
    <source>
        <dbReference type="EMBL" id="CAB0038089.1"/>
    </source>
</evidence>
<feature type="non-terminal residue" evidence="1">
    <location>
        <position position="1"/>
    </location>
</feature>
<evidence type="ECO:0000313" key="2">
    <source>
        <dbReference type="Proteomes" id="UP000479190"/>
    </source>
</evidence>
<sequence>IRHNLRSLRTSTISSVHTEKPRAYTIFAVTAGTLRSLTSWTILSVYRRSHKH</sequence>
<dbReference type="EMBL" id="CADCXV010000891">
    <property type="protein sequence ID" value="CAB0038089.1"/>
    <property type="molecule type" value="Genomic_DNA"/>
</dbReference>
<organism evidence="1 2">
    <name type="scientific">Trichogramma brassicae</name>
    <dbReference type="NCBI Taxonomy" id="86971"/>
    <lineage>
        <taxon>Eukaryota</taxon>
        <taxon>Metazoa</taxon>
        <taxon>Ecdysozoa</taxon>
        <taxon>Arthropoda</taxon>
        <taxon>Hexapoda</taxon>
        <taxon>Insecta</taxon>
        <taxon>Pterygota</taxon>
        <taxon>Neoptera</taxon>
        <taxon>Endopterygota</taxon>
        <taxon>Hymenoptera</taxon>
        <taxon>Apocrita</taxon>
        <taxon>Proctotrupomorpha</taxon>
        <taxon>Chalcidoidea</taxon>
        <taxon>Trichogrammatidae</taxon>
        <taxon>Trichogramma</taxon>
    </lineage>
</organism>
<accession>A0A6H5ILP6</accession>
<name>A0A6H5ILP6_9HYME</name>